<proteinExistence type="predicted"/>
<evidence type="ECO:0000256" key="1">
    <source>
        <dbReference type="SAM" id="MobiDB-lite"/>
    </source>
</evidence>
<feature type="compositionally biased region" description="Basic and acidic residues" evidence="1">
    <location>
        <begin position="12"/>
        <end position="34"/>
    </location>
</feature>
<gene>
    <name evidence="2" type="ORF">GA0070618_6004</name>
</gene>
<feature type="region of interest" description="Disordered" evidence="1">
    <location>
        <begin position="1"/>
        <end position="34"/>
    </location>
</feature>
<organism evidence="2 3">
    <name type="scientific">Micromonospora echinospora</name>
    <name type="common">Micromonospora purpurea</name>
    <dbReference type="NCBI Taxonomy" id="1877"/>
    <lineage>
        <taxon>Bacteria</taxon>
        <taxon>Bacillati</taxon>
        <taxon>Actinomycetota</taxon>
        <taxon>Actinomycetes</taxon>
        <taxon>Micromonosporales</taxon>
        <taxon>Micromonosporaceae</taxon>
        <taxon>Micromonospora</taxon>
    </lineage>
</organism>
<reference evidence="3" key="1">
    <citation type="submission" date="2016-06" db="EMBL/GenBank/DDBJ databases">
        <authorList>
            <person name="Varghese N."/>
            <person name="Submissions Spin"/>
        </authorList>
    </citation>
    <scope>NUCLEOTIDE SEQUENCE [LARGE SCALE GENOMIC DNA]</scope>
    <source>
        <strain evidence="3">DSM 43816</strain>
    </source>
</reference>
<accession>A0A1C4ZZ69</accession>
<dbReference type="Proteomes" id="UP000198253">
    <property type="component" value="Chromosome I"/>
</dbReference>
<keyword evidence="3" id="KW-1185">Reference proteome</keyword>
<dbReference type="InParanoid" id="A0A1C4ZZ69"/>
<dbReference type="EMBL" id="LT607413">
    <property type="protein sequence ID" value="SCF38141.1"/>
    <property type="molecule type" value="Genomic_DNA"/>
</dbReference>
<sequence>MTGTTRTPPGDHLSDPRRPTRPDVDPGNPDDPRLLVGEREVARYVLAPALDATHGPRPYLHPVRTLAGTAVTDALPADHVWHLGASLTVQDVNGTNLWGGRTYVRGTGYTWREDHGRIRHVDWALRDPDRLEHRLQWCDRDGGVLLTERRRLAARALDDGWVLGLDYTLTAPDDTDVTLGSPATNGRPGGAGYGGFFWRAVAATPPRVFTALAEGEERVNGSAEPWVALAGSTAEGAAYTLLFAGLADGDRWFVRSSMYPGVCAAFAFDTPRVIPAGASRSGRHRIAVLDGHLDREAATALAARLDRP</sequence>
<name>A0A1C4ZZ69_MICEC</name>
<dbReference type="RefSeq" id="WP_231931514.1">
    <property type="nucleotide sequence ID" value="NZ_LT607413.1"/>
</dbReference>
<dbReference type="Pfam" id="PF14100">
    <property type="entry name" value="DUF6807"/>
    <property type="match status" value="1"/>
</dbReference>
<dbReference type="InterPro" id="IPR029475">
    <property type="entry name" value="DUF6807"/>
</dbReference>
<evidence type="ECO:0000313" key="3">
    <source>
        <dbReference type="Proteomes" id="UP000198253"/>
    </source>
</evidence>
<evidence type="ECO:0000313" key="2">
    <source>
        <dbReference type="EMBL" id="SCF38141.1"/>
    </source>
</evidence>
<dbReference type="AlphaFoldDB" id="A0A1C4ZZ69"/>
<protein>
    <submittedName>
        <fullName evidence="2">Methane oxygenase PmoA</fullName>
    </submittedName>
</protein>